<dbReference type="RefSeq" id="WP_044299466.1">
    <property type="nucleotide sequence ID" value="NZ_CP036542.1"/>
</dbReference>
<reference evidence="2" key="1">
    <citation type="book" date="2014" name="THE 24TH EUROPEAN CONGRESS OF CLINICAL MICROBIOLOGY AND INFECTIOUS DISEASES" publisher="ECCMID 2014" city="Barcelona, Spain">
        <title>Identification of resistance genes in three multidrug-resistant Bacteroides fragilis isolates by whole genome sequencing.</title>
        <editorList>
            <person name="Unknown"/>
            <person name="A."/>
        </editorList>
        <authorList>
            <person name="Sydenham T.V."/>
            <person name="Hasman H."/>
            <person name="Wang M."/>
            <person name="Soki J."/>
            <person name="Nagy E."/>
            <person name="Justesen U.S."/>
        </authorList>
    </citation>
    <scope>NUCLEOTIDE SEQUENCE</scope>
    <source>
        <strain evidence="2">DCMOUH0018B</strain>
    </source>
</reference>
<name>A0A0I9UVT3_BACFG</name>
<keyword evidence="1" id="KW-1133">Transmembrane helix</keyword>
<proteinExistence type="predicted"/>
<keyword evidence="1" id="KW-0812">Transmembrane</keyword>
<dbReference type="AlphaFoldDB" id="A0A0I9UVT3"/>
<dbReference type="PATRIC" id="fig|817.53.peg.292"/>
<keyword evidence="1" id="KW-0472">Membrane</keyword>
<evidence type="ECO:0000313" key="2">
    <source>
        <dbReference type="EMBL" id="KFX76459.1"/>
    </source>
</evidence>
<sequence length="128" mass="14674">MITPYLVRISGFRFFGRGLHDIPGDEVAVMAFFMLFLFVPCLWLVRYLKDDRMDSDRQDKLLEIHIVLTIVLTVAGGVFARMSALVNRWIDEQPFIVAAYIALALSVFGVTIGKAIDFWVYNLKKRIS</sequence>
<reference evidence="2" key="2">
    <citation type="submission" date="2014-07" db="EMBL/GenBank/DDBJ databases">
        <title>Genetics and epidemiology of antimicrobial resistance in B. fragilis group.</title>
        <authorList>
            <person name="Sydenham T.V."/>
            <person name="Hasman H."/>
            <person name="Kemp M."/>
            <person name="Justesen U.S."/>
        </authorList>
    </citation>
    <scope>NUCLEOTIDE SEQUENCE [LARGE SCALE GENOMIC DNA]</scope>
    <source>
        <strain evidence="2">DCMOUH0018B</strain>
    </source>
</reference>
<comment type="caution">
    <text evidence="2">The sequence shown here is derived from an EMBL/GenBank/DDBJ whole genome shotgun (WGS) entry which is preliminary data.</text>
</comment>
<feature type="transmembrane region" description="Helical" evidence="1">
    <location>
        <begin position="98"/>
        <end position="121"/>
    </location>
</feature>
<evidence type="ECO:0008006" key="3">
    <source>
        <dbReference type="Google" id="ProtNLM"/>
    </source>
</evidence>
<protein>
    <recommendedName>
        <fullName evidence="3">Transmembrane protein</fullName>
    </recommendedName>
</protein>
<accession>A0A0I9UVT3</accession>
<feature type="transmembrane region" description="Helical" evidence="1">
    <location>
        <begin position="66"/>
        <end position="86"/>
    </location>
</feature>
<feature type="transmembrane region" description="Helical" evidence="1">
    <location>
        <begin position="27"/>
        <end position="45"/>
    </location>
</feature>
<evidence type="ECO:0000256" key="1">
    <source>
        <dbReference type="SAM" id="Phobius"/>
    </source>
</evidence>
<organism evidence="2">
    <name type="scientific">Bacteroides fragilis</name>
    <dbReference type="NCBI Taxonomy" id="817"/>
    <lineage>
        <taxon>Bacteria</taxon>
        <taxon>Pseudomonadati</taxon>
        <taxon>Bacteroidota</taxon>
        <taxon>Bacteroidia</taxon>
        <taxon>Bacteroidales</taxon>
        <taxon>Bacteroidaceae</taxon>
        <taxon>Bacteroides</taxon>
    </lineage>
</organism>
<gene>
    <name evidence="2" type="ORF">EE52_0201390</name>
</gene>
<dbReference type="EMBL" id="JMZZ02000034">
    <property type="protein sequence ID" value="KFX76459.1"/>
    <property type="molecule type" value="Genomic_DNA"/>
</dbReference>